<keyword evidence="10" id="KW-1185">Reference proteome</keyword>
<dbReference type="PANTHER" id="PTHR43280:SF2">
    <property type="entry name" value="HTH-TYPE TRANSCRIPTIONAL REGULATOR EXSA"/>
    <property type="match status" value="1"/>
</dbReference>
<feature type="domain" description="Response regulatory" evidence="8">
    <location>
        <begin position="3"/>
        <end position="120"/>
    </location>
</feature>
<dbReference type="InterPro" id="IPR011006">
    <property type="entry name" value="CheY-like_superfamily"/>
</dbReference>
<dbReference type="PRINTS" id="PR00032">
    <property type="entry name" value="HTHARAC"/>
</dbReference>
<feature type="modified residue" description="4-aspartylphosphate" evidence="6">
    <location>
        <position position="55"/>
    </location>
</feature>
<dbReference type="SUPFAM" id="SSF46689">
    <property type="entry name" value="Homeodomain-like"/>
    <property type="match status" value="2"/>
</dbReference>
<dbReference type="SUPFAM" id="SSF52172">
    <property type="entry name" value="CheY-like"/>
    <property type="match status" value="1"/>
</dbReference>
<feature type="domain" description="HTH araC/xylS-type" evidence="7">
    <location>
        <begin position="134"/>
        <end position="232"/>
    </location>
</feature>
<dbReference type="InterPro" id="IPR009057">
    <property type="entry name" value="Homeodomain-like_sf"/>
</dbReference>
<dbReference type="PROSITE" id="PS01124">
    <property type="entry name" value="HTH_ARAC_FAMILY_2"/>
    <property type="match status" value="1"/>
</dbReference>
<keyword evidence="2" id="KW-0805">Transcription regulation</keyword>
<gene>
    <name evidence="9" type="ORF">OW729_16255</name>
</gene>
<dbReference type="Gene3D" id="1.10.10.60">
    <property type="entry name" value="Homeodomain-like"/>
    <property type="match status" value="2"/>
</dbReference>
<evidence type="ECO:0000256" key="4">
    <source>
        <dbReference type="ARBA" id="ARBA00023163"/>
    </source>
</evidence>
<accession>A0ABT4DCZ9</accession>
<keyword evidence="6" id="KW-0597">Phosphoprotein</keyword>
<dbReference type="InterPro" id="IPR018060">
    <property type="entry name" value="HTH_AraC"/>
</dbReference>
<dbReference type="Proteomes" id="UP001144612">
    <property type="component" value="Unassembled WGS sequence"/>
</dbReference>
<dbReference type="InterPro" id="IPR001789">
    <property type="entry name" value="Sig_transdc_resp-reg_receiver"/>
</dbReference>
<organism evidence="9 10">
    <name type="scientific">Clostridium brassicae</name>
    <dbReference type="NCBI Taxonomy" id="2999072"/>
    <lineage>
        <taxon>Bacteria</taxon>
        <taxon>Bacillati</taxon>
        <taxon>Bacillota</taxon>
        <taxon>Clostridia</taxon>
        <taxon>Eubacteriales</taxon>
        <taxon>Clostridiaceae</taxon>
        <taxon>Clostridium</taxon>
    </lineage>
</organism>
<evidence type="ECO:0000313" key="9">
    <source>
        <dbReference type="EMBL" id="MCY6960170.1"/>
    </source>
</evidence>
<dbReference type="PROSITE" id="PS50110">
    <property type="entry name" value="RESPONSE_REGULATORY"/>
    <property type="match status" value="1"/>
</dbReference>
<keyword evidence="4" id="KW-0804">Transcription</keyword>
<dbReference type="Pfam" id="PF00072">
    <property type="entry name" value="Response_reg"/>
    <property type="match status" value="1"/>
</dbReference>
<dbReference type="EMBL" id="JAPQFJ010000021">
    <property type="protein sequence ID" value="MCY6960170.1"/>
    <property type="molecule type" value="Genomic_DNA"/>
</dbReference>
<evidence type="ECO:0000256" key="6">
    <source>
        <dbReference type="PROSITE-ProRule" id="PRU00169"/>
    </source>
</evidence>
<evidence type="ECO:0000259" key="8">
    <source>
        <dbReference type="PROSITE" id="PS50110"/>
    </source>
</evidence>
<dbReference type="InterPro" id="IPR018062">
    <property type="entry name" value="HTH_AraC-typ_CS"/>
</dbReference>
<dbReference type="RefSeq" id="WP_268062606.1">
    <property type="nucleotide sequence ID" value="NZ_JAPQFJ010000021.1"/>
</dbReference>
<sequence length="239" mass="27837">MCKIILADDEHLEIEALKIIIDKKVKMASVVGEAHNGEEVIQMNDDLNPDIIVMDIVMPGMNGLEVAELIKKKDKNKKIILISAYDDFELVQKALRIKVDDYLLKPIRPEKIVKVLKSLMNIDNKNLFYTDELKCALNYIENNFRDNIMLKDVANYMKFSTTYLSKRFKKDMGTNFNKYLTQKRIEEAKKMLESTNISINDIAFDVGYNEPNYFCKVFKKLEGVTPSEYRCRRRKTSLI</sequence>
<dbReference type="PROSITE" id="PS00041">
    <property type="entry name" value="HTH_ARAC_FAMILY_1"/>
    <property type="match status" value="1"/>
</dbReference>
<dbReference type="Pfam" id="PF12833">
    <property type="entry name" value="HTH_18"/>
    <property type="match status" value="1"/>
</dbReference>
<evidence type="ECO:0000256" key="2">
    <source>
        <dbReference type="ARBA" id="ARBA00023015"/>
    </source>
</evidence>
<keyword evidence="3" id="KW-0238">DNA-binding</keyword>
<reference evidence="9" key="1">
    <citation type="submission" date="2022-12" db="EMBL/GenBank/DDBJ databases">
        <title>Clostridium sp. nov., isolated from industrial wastewater.</title>
        <authorList>
            <person name="Jiayan W."/>
        </authorList>
    </citation>
    <scope>NUCLEOTIDE SEQUENCE</scope>
    <source>
        <strain evidence="9">ZC22-4</strain>
    </source>
</reference>
<dbReference type="SMART" id="SM00342">
    <property type="entry name" value="HTH_ARAC"/>
    <property type="match status" value="1"/>
</dbReference>
<dbReference type="CDD" id="cd17536">
    <property type="entry name" value="REC_YesN-like"/>
    <property type="match status" value="1"/>
</dbReference>
<name>A0ABT4DCZ9_9CLOT</name>
<evidence type="ECO:0000256" key="3">
    <source>
        <dbReference type="ARBA" id="ARBA00023125"/>
    </source>
</evidence>
<dbReference type="Gene3D" id="3.40.50.2300">
    <property type="match status" value="1"/>
</dbReference>
<evidence type="ECO:0000313" key="10">
    <source>
        <dbReference type="Proteomes" id="UP001144612"/>
    </source>
</evidence>
<protein>
    <recommendedName>
        <fullName evidence="1">Stage 0 sporulation protein A homolog</fullName>
    </recommendedName>
</protein>
<comment type="function">
    <text evidence="5">May play the central regulatory role in sporulation. It may be an element of the effector pathway responsible for the activation of sporulation genes in response to nutritional stress. Spo0A may act in concert with spo0H (a sigma factor) to control the expression of some genes that are critical to the sporulation process.</text>
</comment>
<dbReference type="PANTHER" id="PTHR43280">
    <property type="entry name" value="ARAC-FAMILY TRANSCRIPTIONAL REGULATOR"/>
    <property type="match status" value="1"/>
</dbReference>
<evidence type="ECO:0000256" key="5">
    <source>
        <dbReference type="ARBA" id="ARBA00024867"/>
    </source>
</evidence>
<comment type="caution">
    <text evidence="9">The sequence shown here is derived from an EMBL/GenBank/DDBJ whole genome shotgun (WGS) entry which is preliminary data.</text>
</comment>
<dbReference type="SMART" id="SM00448">
    <property type="entry name" value="REC"/>
    <property type="match status" value="1"/>
</dbReference>
<dbReference type="InterPro" id="IPR020449">
    <property type="entry name" value="Tscrpt_reg_AraC-type_HTH"/>
</dbReference>
<evidence type="ECO:0000256" key="1">
    <source>
        <dbReference type="ARBA" id="ARBA00018672"/>
    </source>
</evidence>
<evidence type="ECO:0000259" key="7">
    <source>
        <dbReference type="PROSITE" id="PS01124"/>
    </source>
</evidence>
<proteinExistence type="predicted"/>